<dbReference type="Proteomes" id="UP000007014">
    <property type="component" value="Chromosome 18"/>
</dbReference>
<dbReference type="Gene3D" id="2.120.10.30">
    <property type="entry name" value="TolB, C-terminal domain"/>
    <property type="match status" value="2"/>
</dbReference>
<dbReference type="HOGENOM" id="CLU_323495_0_0_1"/>
<dbReference type="GeneID" id="16997096"/>
<reference evidence="3 4" key="1">
    <citation type="journal article" date="2004" name="Nature">
        <title>Genome sequence of the ultrasmall unicellular red alga Cyanidioschyzon merolae 10D.</title>
        <authorList>
            <person name="Matsuzaki M."/>
            <person name="Misumi O."/>
            <person name="Shin-i T."/>
            <person name="Maruyama S."/>
            <person name="Takahara M."/>
            <person name="Miyagishima S."/>
            <person name="Mori T."/>
            <person name="Nishida K."/>
            <person name="Yagisawa F."/>
            <person name="Nishida K."/>
            <person name="Yoshida Y."/>
            <person name="Nishimura Y."/>
            <person name="Nakao S."/>
            <person name="Kobayashi T."/>
            <person name="Momoyama Y."/>
            <person name="Higashiyama T."/>
            <person name="Minoda A."/>
            <person name="Sano M."/>
            <person name="Nomoto H."/>
            <person name="Oishi K."/>
            <person name="Hayashi H."/>
            <person name="Ohta F."/>
            <person name="Nishizaka S."/>
            <person name="Haga S."/>
            <person name="Miura S."/>
            <person name="Morishita T."/>
            <person name="Kabeya Y."/>
            <person name="Terasawa K."/>
            <person name="Suzuki Y."/>
            <person name="Ishii Y."/>
            <person name="Asakawa S."/>
            <person name="Takano H."/>
            <person name="Ohta N."/>
            <person name="Kuroiwa H."/>
            <person name="Tanaka K."/>
            <person name="Shimizu N."/>
            <person name="Sugano S."/>
            <person name="Sato N."/>
            <person name="Nozaki H."/>
            <person name="Ogasawara N."/>
            <person name="Kohara Y."/>
            <person name="Kuroiwa T."/>
        </authorList>
    </citation>
    <scope>NUCLEOTIDE SEQUENCE [LARGE SCALE GENOMIC DNA]</scope>
    <source>
        <strain evidence="3 4">10D</strain>
    </source>
</reference>
<evidence type="ECO:0000256" key="1">
    <source>
        <dbReference type="ARBA" id="ARBA00022737"/>
    </source>
</evidence>
<dbReference type="EMBL" id="AP006500">
    <property type="protein sequence ID" value="BAM82596.1"/>
    <property type="molecule type" value="Genomic_DNA"/>
</dbReference>
<organism evidence="3 4">
    <name type="scientific">Cyanidioschyzon merolae (strain NIES-3377 / 10D)</name>
    <name type="common">Unicellular red alga</name>
    <dbReference type="NCBI Taxonomy" id="280699"/>
    <lineage>
        <taxon>Eukaryota</taxon>
        <taxon>Rhodophyta</taxon>
        <taxon>Bangiophyceae</taxon>
        <taxon>Cyanidiales</taxon>
        <taxon>Cyanidiaceae</taxon>
        <taxon>Cyanidioschyzon</taxon>
    </lineage>
</organism>
<dbReference type="Pfam" id="PF01436">
    <property type="entry name" value="NHL"/>
    <property type="match status" value="2"/>
</dbReference>
<keyword evidence="4" id="KW-1185">Reference proteome</keyword>
<dbReference type="RefSeq" id="XP_005538632.1">
    <property type="nucleotide sequence ID" value="XM_005538575.1"/>
</dbReference>
<dbReference type="PANTHER" id="PTHR46388:SF2">
    <property type="entry name" value="NHL REPEAT-CONTAINING PROTEIN 2"/>
    <property type="match status" value="1"/>
</dbReference>
<feature type="region of interest" description="Disordered" evidence="2">
    <location>
        <begin position="825"/>
        <end position="851"/>
    </location>
</feature>
<name>M1UWI5_CYAM1</name>
<dbReference type="InterPro" id="IPR001258">
    <property type="entry name" value="NHL_repeat"/>
</dbReference>
<proteinExistence type="predicted"/>
<evidence type="ECO:0000313" key="3">
    <source>
        <dbReference type="EMBL" id="BAM82596.1"/>
    </source>
</evidence>
<gene>
    <name evidence="3" type="ORF">CYME_CMR411C</name>
</gene>
<dbReference type="STRING" id="280699.M1UWI5"/>
<sequence>MLAGFSDVFCSPLSQSPAHRTFRERAALDTSRRRPRSIRRIKACAEPLSDHPRRPFYRFHAPSWYGPLRHFPPGPVHPMDLYGRPSSLSIEDDREIRPGLKGDSDFDVAMRYCEHHPLAPMRILADALENAPDAQRIPEWPQYLQWFDCDERTGDVRSIYAPLHPAESESITVLQFFTTENTDCWFGHRFWRHAQLVCREYPAVRFVRILAEKYEAVREKLTRERTEQRLNERLGERPPMPSKRSLHSTLERERLDGVVAVDSERLDFFRTVGAIGWPFCVVLAPTGTLVAKWYQGSLCGGLALDENNGHVFLLDIILAGAMDYYATQLRSGLHPGQFSLLNDPQRPPVFPEEPPKPIGHQLVPRSPKKQAQEMLDKSEALRLRYPSKVIVFRRVEPLASAVRSPDSGQHHSLCDIDDSTVTSRTYMVIADTNNDRVVWCLLDESGAIPKLDLRHNGTVEGLRRPRGICYDHTHDLVYLADTENHRICRFRVPQFAMPNPGTPYPVEWIAGTGAAKFDLFGTRRARHQSLVFPWDVAVGPRFRFTPTAPLDEANSAAPLGSPDRSPASHAVYVTNAGLNQLWQIDFFAKQTAPDTMHPEPRSCRAVCGSGDHRQLDITSADNERLRIEPKRSCCFVSSMAQPTGLALIPESCAGDGDTKGPFIAFIDAESSSVRYFAPRSRSLCTLAGGGSATGDIDDLFEYGYLDHASGKNARFQHPLGITYDSSRRALFVADTYNNCIRCVDWSTGAVDTVHLVPADPAATELLVDMDQRGKVTQDDAIPFCLNEPTGVEADPEAFQGRGALWIADTNAHRILCVEWLPSASSEDSKESMDDEQLAQKQTPKQRGDQRQRLKLSRVTLWGRVHVVWDDALLEQAAHLGQRARAGIVEAQPRT</sequence>
<evidence type="ECO:0000256" key="2">
    <source>
        <dbReference type="SAM" id="MobiDB-lite"/>
    </source>
</evidence>
<dbReference type="InterPro" id="IPR011042">
    <property type="entry name" value="6-blade_b-propeller_TolB-like"/>
</dbReference>
<keyword evidence="1" id="KW-0677">Repeat</keyword>
<dbReference type="AlphaFoldDB" id="M1UWI5"/>
<dbReference type="OrthoDB" id="273823at2759"/>
<dbReference type="KEGG" id="cme:CYME_CMR411C"/>
<protein>
    <submittedName>
        <fullName evidence="3">Uncharacterized protein</fullName>
    </submittedName>
</protein>
<reference evidence="3 4" key="2">
    <citation type="journal article" date="2007" name="BMC Biol.">
        <title>A 100%-complete sequence reveals unusually simple genomic features in the hot-spring red alga Cyanidioschyzon merolae.</title>
        <authorList>
            <person name="Nozaki H."/>
            <person name="Takano H."/>
            <person name="Misumi O."/>
            <person name="Terasawa K."/>
            <person name="Matsuzaki M."/>
            <person name="Maruyama S."/>
            <person name="Nishida K."/>
            <person name="Yagisawa F."/>
            <person name="Yoshida Y."/>
            <person name="Fujiwara T."/>
            <person name="Takio S."/>
            <person name="Tamura K."/>
            <person name="Chung S.J."/>
            <person name="Nakamura S."/>
            <person name="Kuroiwa H."/>
            <person name="Tanaka K."/>
            <person name="Sato N."/>
            <person name="Kuroiwa T."/>
        </authorList>
    </citation>
    <scope>NUCLEOTIDE SEQUENCE [LARGE SCALE GENOMIC DNA]</scope>
    <source>
        <strain evidence="3 4">10D</strain>
    </source>
</reference>
<dbReference type="SUPFAM" id="SSF101898">
    <property type="entry name" value="NHL repeat"/>
    <property type="match status" value="1"/>
</dbReference>
<dbReference type="PANTHER" id="PTHR46388">
    <property type="entry name" value="NHL REPEAT-CONTAINING PROTEIN 2"/>
    <property type="match status" value="1"/>
</dbReference>
<dbReference type="Gramene" id="CMR411CT">
    <property type="protein sequence ID" value="CMR411CT"/>
    <property type="gene ID" value="CMR411C"/>
</dbReference>
<dbReference type="eggNOG" id="KOG2177">
    <property type="taxonomic scope" value="Eukaryota"/>
</dbReference>
<accession>M1UWI5</accession>
<evidence type="ECO:0000313" key="4">
    <source>
        <dbReference type="Proteomes" id="UP000007014"/>
    </source>
</evidence>